<dbReference type="PANTHER" id="PTHR11014:SF98">
    <property type="entry name" value="N-ACETYLDIAMINOPIMELATE DEACETYLASE"/>
    <property type="match status" value="1"/>
</dbReference>
<reference evidence="5" key="4">
    <citation type="submission" date="2022-06" db="EMBL/GenBank/DDBJ databases">
        <title>Isolation of gut microbiota from human fecal samples.</title>
        <authorList>
            <person name="Pamer E.G."/>
            <person name="Barat B."/>
            <person name="Waligurski E."/>
            <person name="Medina S."/>
            <person name="Paddock L."/>
            <person name="Mostad J."/>
        </authorList>
    </citation>
    <scope>NUCLEOTIDE SEQUENCE</scope>
    <source>
        <strain evidence="5">DFI.6.24</strain>
    </source>
</reference>
<reference evidence="8" key="3">
    <citation type="submission" date="2020-09" db="EMBL/GenBank/DDBJ databases">
        <title>Complete genome sequencing of Faecalibacillus intestinalis strain 14EGH31.</title>
        <authorList>
            <person name="Sakamoto M."/>
            <person name="Murakami T."/>
            <person name="Mori H."/>
        </authorList>
    </citation>
    <scope>NUCLEOTIDE SEQUENCE [LARGE SCALE GENOMIC DNA]</scope>
    <source>
        <strain evidence="8">14EGH31</strain>
    </source>
</reference>
<evidence type="ECO:0000259" key="3">
    <source>
        <dbReference type="Pfam" id="PF07687"/>
    </source>
</evidence>
<dbReference type="Proteomes" id="UP000593842">
    <property type="component" value="Chromosome"/>
</dbReference>
<dbReference type="NCBIfam" id="TIGR01891">
    <property type="entry name" value="amidohydrolases"/>
    <property type="match status" value="1"/>
</dbReference>
<name>A0A2T3G0R6_9FIRM</name>
<dbReference type="InterPro" id="IPR002933">
    <property type="entry name" value="Peptidase_M20"/>
</dbReference>
<dbReference type="AlphaFoldDB" id="A0A2T3G0R6"/>
<dbReference type="Proteomes" id="UP000240974">
    <property type="component" value="Unassembled WGS sequence"/>
</dbReference>
<dbReference type="EMBL" id="PYLQ01000008">
    <property type="protein sequence ID" value="PST41130.1"/>
    <property type="molecule type" value="Genomic_DNA"/>
</dbReference>
<dbReference type="Gene3D" id="3.30.70.360">
    <property type="match status" value="1"/>
</dbReference>
<evidence type="ECO:0000313" key="6">
    <source>
        <dbReference type="EMBL" id="PST41130.1"/>
    </source>
</evidence>
<feature type="binding site" evidence="2">
    <location>
        <position position="347"/>
    </location>
    <ligand>
        <name>Mn(2+)</name>
        <dbReference type="ChEBI" id="CHEBI:29035"/>
        <label>2</label>
    </ligand>
</feature>
<evidence type="ECO:0000313" key="4">
    <source>
        <dbReference type="EMBL" id="BCL57177.1"/>
    </source>
</evidence>
<dbReference type="GO" id="GO:0019877">
    <property type="term" value="P:diaminopimelate biosynthetic process"/>
    <property type="evidence" value="ECO:0007669"/>
    <property type="project" value="TreeGrafter"/>
</dbReference>
<dbReference type="EMBL" id="JANGBO010000024">
    <property type="protein sequence ID" value="MCQ5063004.1"/>
    <property type="molecule type" value="Genomic_DNA"/>
</dbReference>
<dbReference type="SUPFAM" id="SSF55031">
    <property type="entry name" value="Bacterial exopeptidase dimerisation domain"/>
    <property type="match status" value="1"/>
</dbReference>
<keyword evidence="2" id="KW-0464">Manganese</keyword>
<feature type="binding site" evidence="2">
    <location>
        <position position="154"/>
    </location>
    <ligand>
        <name>Mn(2+)</name>
        <dbReference type="ChEBI" id="CHEBI:29035"/>
        <label>2</label>
    </ligand>
</feature>
<dbReference type="PIRSF" id="PIRSF005962">
    <property type="entry name" value="Pept_M20D_amidohydro"/>
    <property type="match status" value="1"/>
</dbReference>
<reference evidence="4" key="2">
    <citation type="journal article" date="2020" name="Microbiol. Resour. Announc.">
        <title>Complete Genome Sequence of Faecalibacillus intestinalis JCM 34082, Isolated from Feces from a Healthy Japanese Female.</title>
        <authorList>
            <person name="Sakamoto M."/>
            <person name="Ikeyama N."/>
            <person name="Toyoda A."/>
            <person name="Murakami T."/>
            <person name="Mori H."/>
            <person name="Ohkuma M."/>
        </authorList>
    </citation>
    <scope>NUCLEOTIDE SEQUENCE</scope>
    <source>
        <strain evidence="4">14EGH31</strain>
    </source>
</reference>
<dbReference type="RefSeq" id="WP_107029816.1">
    <property type="nucleotide sequence ID" value="NZ_AP024085.1"/>
</dbReference>
<feature type="binding site" evidence="2">
    <location>
        <position position="95"/>
    </location>
    <ligand>
        <name>Mn(2+)</name>
        <dbReference type="ChEBI" id="CHEBI:29035"/>
        <label>2</label>
    </ligand>
</feature>
<feature type="binding site" evidence="2">
    <location>
        <position position="128"/>
    </location>
    <ligand>
        <name>Mn(2+)</name>
        <dbReference type="ChEBI" id="CHEBI:29035"/>
        <label>2</label>
    </ligand>
</feature>
<dbReference type="PANTHER" id="PTHR11014">
    <property type="entry name" value="PEPTIDASE M20 FAMILY MEMBER"/>
    <property type="match status" value="1"/>
</dbReference>
<dbReference type="GO" id="GO:0050118">
    <property type="term" value="F:N-acetyldiaminopimelate deacetylase activity"/>
    <property type="evidence" value="ECO:0007669"/>
    <property type="project" value="UniProtKB-ARBA"/>
</dbReference>
<dbReference type="Gene3D" id="3.40.630.10">
    <property type="entry name" value="Zn peptidases"/>
    <property type="match status" value="1"/>
</dbReference>
<dbReference type="FunFam" id="3.30.70.360:FF:000001">
    <property type="entry name" value="N-acetyldiaminopimelate deacetylase"/>
    <property type="match status" value="1"/>
</dbReference>
<dbReference type="GO" id="GO:0046872">
    <property type="term" value="F:metal ion binding"/>
    <property type="evidence" value="ECO:0007669"/>
    <property type="project" value="UniProtKB-KW"/>
</dbReference>
<dbReference type="Proteomes" id="UP001204814">
    <property type="component" value="Unassembled WGS sequence"/>
</dbReference>
<dbReference type="EMBL" id="AP024085">
    <property type="protein sequence ID" value="BCL57177.1"/>
    <property type="molecule type" value="Genomic_DNA"/>
</dbReference>
<evidence type="ECO:0000256" key="1">
    <source>
        <dbReference type="ARBA" id="ARBA00022801"/>
    </source>
</evidence>
<keyword evidence="2" id="KW-0479">Metal-binding</keyword>
<dbReference type="Pfam" id="PF01546">
    <property type="entry name" value="Peptidase_M20"/>
    <property type="match status" value="1"/>
</dbReference>
<feature type="domain" description="Peptidase M20 dimerisation" evidence="3">
    <location>
        <begin position="177"/>
        <end position="265"/>
    </location>
</feature>
<dbReference type="SUPFAM" id="SSF53187">
    <property type="entry name" value="Zn-dependent exopeptidases"/>
    <property type="match status" value="1"/>
</dbReference>
<evidence type="ECO:0000313" key="5">
    <source>
        <dbReference type="EMBL" id="MCQ5063004.1"/>
    </source>
</evidence>
<reference evidence="6 7" key="1">
    <citation type="journal article" date="2019" name="Int. J. Syst. Evol. Microbiol.">
        <title>Faecalibacillus intestinalis gen. nov., sp. nov. and Faecalibacillus faecis sp. nov., isolated from human faeces.</title>
        <authorList>
            <person name="Seo B."/>
            <person name="Jeon K."/>
            <person name="Baek I."/>
            <person name="Lee Y.M."/>
            <person name="Baek K."/>
            <person name="Ko G."/>
        </authorList>
    </citation>
    <scope>NUCLEOTIDE SEQUENCE [LARGE SCALE GENOMIC DNA]</scope>
    <source>
        <strain evidence="6 7">SNUG30099</strain>
    </source>
</reference>
<accession>A0A2T3G0R6</accession>
<evidence type="ECO:0000313" key="7">
    <source>
        <dbReference type="Proteomes" id="UP000240974"/>
    </source>
</evidence>
<protein>
    <submittedName>
        <fullName evidence="6">Amidohydrolase</fullName>
    </submittedName>
    <submittedName>
        <fullName evidence="4">Peptidase</fullName>
    </submittedName>
</protein>
<sequence length="376" mass="42482">MEQLLDQIRTWRRHLHAIPEIGFQEYKTSKYLYEELKKMGYQPLKITETGIAVYLDFHKEKTLAFRSDIDALEIEEQTGVSFKSTHQGKMHACGHDGHMTALLGLAYKLKDVQDLPHNVLLIFQPGEEVVNGAPSIINTGIFEKYHVKGIYGLHMFPDVDEGKIACRKGPLMAESGELDVTVHGKSAHAGKYHEGIDSIVIASFLISNYQSIISRMISPMQPCVLNIGEIHGGTVRNIVASQTSFHGTLRTYSEEVFSRIVEAMKGFNQGMEQAYHCQIDFACQPFNPPVLNDAHLYEELKKNVGANFEELEEPVMLAEDFAHYQKVIPGVFFYVGTRCKEYTSGLHTPTFNFHEEVLVQAVELYEKLARNVQLGD</sequence>
<dbReference type="InterPro" id="IPR011650">
    <property type="entry name" value="Peptidase_M20_dimer"/>
</dbReference>
<organism evidence="6 7">
    <name type="scientific">Faecalibacillus intestinalis</name>
    <dbReference type="NCBI Taxonomy" id="1982626"/>
    <lineage>
        <taxon>Bacteria</taxon>
        <taxon>Bacillati</taxon>
        <taxon>Bacillota</taxon>
        <taxon>Erysipelotrichia</taxon>
        <taxon>Erysipelotrichales</taxon>
        <taxon>Coprobacillaceae</taxon>
        <taxon>Faecalibacillus</taxon>
    </lineage>
</organism>
<feature type="binding site" evidence="2">
    <location>
        <position position="93"/>
    </location>
    <ligand>
        <name>Mn(2+)</name>
        <dbReference type="ChEBI" id="CHEBI:29035"/>
        <label>2</label>
    </ligand>
</feature>
<keyword evidence="7" id="KW-1185">Reference proteome</keyword>
<dbReference type="GeneID" id="70579329"/>
<gene>
    <name evidence="6" type="ORF">C7U54_07120</name>
    <name evidence="4" type="ORF">Fi14EGH31_08890</name>
    <name evidence="5" type="ORF">NE542_14385</name>
</gene>
<keyword evidence="1 6" id="KW-0378">Hydrolase</keyword>
<dbReference type="InterPro" id="IPR017439">
    <property type="entry name" value="Amidohydrolase"/>
</dbReference>
<evidence type="ECO:0000313" key="8">
    <source>
        <dbReference type="Proteomes" id="UP000593842"/>
    </source>
</evidence>
<evidence type="ECO:0000256" key="2">
    <source>
        <dbReference type="PIRSR" id="PIRSR005962-1"/>
    </source>
</evidence>
<dbReference type="Pfam" id="PF07687">
    <property type="entry name" value="M20_dimer"/>
    <property type="match status" value="1"/>
</dbReference>
<dbReference type="InterPro" id="IPR036264">
    <property type="entry name" value="Bact_exopeptidase_dim_dom"/>
</dbReference>
<proteinExistence type="predicted"/>
<dbReference type="KEGG" id="fit:Fi14EGH31_08890"/>
<comment type="cofactor">
    <cofactor evidence="2">
        <name>Mn(2+)</name>
        <dbReference type="ChEBI" id="CHEBI:29035"/>
    </cofactor>
    <text evidence="2">The Mn(2+) ion enhances activity.</text>
</comment>